<keyword evidence="14" id="KW-0645">Protease</keyword>
<dbReference type="Gene3D" id="3.40.710.10">
    <property type="entry name" value="DD-peptidase/beta-lactamase superfamily"/>
    <property type="match status" value="1"/>
</dbReference>
<keyword evidence="11" id="KW-1133">Transmembrane helix</keyword>
<dbReference type="InterPro" id="IPR012338">
    <property type="entry name" value="Beta-lactam/transpept-like"/>
</dbReference>
<evidence type="ECO:0000256" key="8">
    <source>
        <dbReference type="PIRSR" id="PIRSR618044-2"/>
    </source>
</evidence>
<evidence type="ECO:0000256" key="11">
    <source>
        <dbReference type="SAM" id="Phobius"/>
    </source>
</evidence>
<keyword evidence="3" id="KW-0378">Hydrolase</keyword>
<accession>A0A9D2QFF4</accession>
<feature type="transmembrane region" description="Helical" evidence="11">
    <location>
        <begin position="457"/>
        <end position="479"/>
    </location>
</feature>
<feature type="chain" id="PRO_5038800562" evidence="12">
    <location>
        <begin position="48"/>
        <end position="516"/>
    </location>
</feature>
<sequence length="516" mass="56761">MKKLRIHFSNKTINLHGSVFHRRAASIISAFCAVFLLSALVPCSVLAAPAEETGTDYDAQAEARREMTVESNEWENWPAGPAISAQSAILMDAETGAILYEKNIHEQLYPASITKILTALIVMEQCPLDEMVTYSNEAVNSINWQTDSNIGIKAGEQITVEQSLYGLLVGSANEVANALAEHVSGSVDAFAELMNERAAELGCVDSHFANANGIFDENHYTSAHDMALIAKAFFSNDLLSKISGTSTYTIPRSDTVSEELLITCRNQLLPGKSYAYEYLVGSKTGYTSEARQTLVSCAQKDGMKLICVVMKEESPSQFTDTIELFNYGFSSFHMVNVADADSRYTVGNELFFEADADVFGSSAPLLSIDSADSIILPNTADYEDTQSTLSYDDPEDEDAVAEISFTYNGVYVGSATVRVVDQVSANSVGDSASGSTGDTESSNVDPSTSRIYINVRMVLIGVISSYLLLNFLVWLITLLRNYSFSSQRKDRKRRKRRHTHETIDYDRYSRKDPEGF</sequence>
<proteinExistence type="inferred from homology"/>
<keyword evidence="11" id="KW-0472">Membrane</keyword>
<dbReference type="GO" id="GO:0009252">
    <property type="term" value="P:peptidoglycan biosynthetic process"/>
    <property type="evidence" value="ECO:0007669"/>
    <property type="project" value="UniProtKB-KW"/>
</dbReference>
<feature type="compositionally biased region" description="Basic residues" evidence="10">
    <location>
        <begin position="489"/>
        <end position="499"/>
    </location>
</feature>
<dbReference type="PRINTS" id="PR00725">
    <property type="entry name" value="DADACBPTASE1"/>
</dbReference>
<evidence type="ECO:0000256" key="4">
    <source>
        <dbReference type="ARBA" id="ARBA00022960"/>
    </source>
</evidence>
<comment type="similarity">
    <text evidence="1 9">Belongs to the peptidase S11 family.</text>
</comment>
<dbReference type="InterPro" id="IPR018044">
    <property type="entry name" value="Peptidase_S11"/>
</dbReference>
<feature type="signal peptide" evidence="12">
    <location>
        <begin position="1"/>
        <end position="47"/>
    </location>
</feature>
<dbReference type="GO" id="GO:0009002">
    <property type="term" value="F:serine-type D-Ala-D-Ala carboxypeptidase activity"/>
    <property type="evidence" value="ECO:0007669"/>
    <property type="project" value="InterPro"/>
</dbReference>
<evidence type="ECO:0000256" key="1">
    <source>
        <dbReference type="ARBA" id="ARBA00007164"/>
    </source>
</evidence>
<evidence type="ECO:0000256" key="5">
    <source>
        <dbReference type="ARBA" id="ARBA00022984"/>
    </source>
</evidence>
<dbReference type="PANTHER" id="PTHR21581">
    <property type="entry name" value="D-ALANYL-D-ALANINE CARBOXYPEPTIDASE"/>
    <property type="match status" value="1"/>
</dbReference>
<feature type="region of interest" description="Disordered" evidence="10">
    <location>
        <begin position="427"/>
        <end position="446"/>
    </location>
</feature>
<evidence type="ECO:0000313" key="14">
    <source>
        <dbReference type="EMBL" id="HJC86611.1"/>
    </source>
</evidence>
<evidence type="ECO:0000256" key="6">
    <source>
        <dbReference type="ARBA" id="ARBA00023316"/>
    </source>
</evidence>
<reference evidence="14" key="1">
    <citation type="journal article" date="2021" name="PeerJ">
        <title>Extensive microbial diversity within the chicken gut microbiome revealed by metagenomics and culture.</title>
        <authorList>
            <person name="Gilroy R."/>
            <person name="Ravi A."/>
            <person name="Getino M."/>
            <person name="Pursley I."/>
            <person name="Horton D.L."/>
            <person name="Alikhan N.F."/>
            <person name="Baker D."/>
            <person name="Gharbi K."/>
            <person name="Hall N."/>
            <person name="Watson M."/>
            <person name="Adriaenssens E.M."/>
            <person name="Foster-Nyarko E."/>
            <person name="Jarju S."/>
            <person name="Secka A."/>
            <person name="Antonio M."/>
            <person name="Oren A."/>
            <person name="Chaudhuri R.R."/>
            <person name="La Ragione R."/>
            <person name="Hildebrand F."/>
            <person name="Pallen M.J."/>
        </authorList>
    </citation>
    <scope>NUCLEOTIDE SEQUENCE</scope>
    <source>
        <strain evidence="14">ChiBcec1-1630</strain>
    </source>
</reference>
<feature type="binding site" evidence="8">
    <location>
        <position position="283"/>
    </location>
    <ligand>
        <name>substrate</name>
    </ligand>
</feature>
<dbReference type="GO" id="GO:0071555">
    <property type="term" value="P:cell wall organization"/>
    <property type="evidence" value="ECO:0007669"/>
    <property type="project" value="UniProtKB-KW"/>
</dbReference>
<keyword evidence="14" id="KW-0121">Carboxypeptidase</keyword>
<keyword evidence="4" id="KW-0133">Cell shape</keyword>
<feature type="compositionally biased region" description="Basic and acidic residues" evidence="10">
    <location>
        <begin position="500"/>
        <end position="516"/>
    </location>
</feature>
<dbReference type="SUPFAM" id="SSF56601">
    <property type="entry name" value="beta-lactamase/transpeptidase-like"/>
    <property type="match status" value="1"/>
</dbReference>
<evidence type="ECO:0000256" key="7">
    <source>
        <dbReference type="PIRSR" id="PIRSR618044-1"/>
    </source>
</evidence>
<name>A0A9D2QFF4_9FIRM</name>
<dbReference type="EMBL" id="DWVS01000027">
    <property type="protein sequence ID" value="HJC86611.1"/>
    <property type="molecule type" value="Genomic_DNA"/>
</dbReference>
<dbReference type="Pfam" id="PF00768">
    <property type="entry name" value="Peptidase_S11"/>
    <property type="match status" value="1"/>
</dbReference>
<feature type="domain" description="Peptidase S11 D-alanyl-D-alanine carboxypeptidase A N-terminal" evidence="13">
    <location>
        <begin position="79"/>
        <end position="312"/>
    </location>
</feature>
<evidence type="ECO:0000256" key="10">
    <source>
        <dbReference type="SAM" id="MobiDB-lite"/>
    </source>
</evidence>
<evidence type="ECO:0000259" key="13">
    <source>
        <dbReference type="Pfam" id="PF00768"/>
    </source>
</evidence>
<organism evidence="14 15">
    <name type="scientific">Candidatus Eisenbergiella intestinigallinarum</name>
    <dbReference type="NCBI Taxonomy" id="2838549"/>
    <lineage>
        <taxon>Bacteria</taxon>
        <taxon>Bacillati</taxon>
        <taxon>Bacillota</taxon>
        <taxon>Clostridia</taxon>
        <taxon>Lachnospirales</taxon>
        <taxon>Lachnospiraceae</taxon>
        <taxon>Eisenbergiella</taxon>
    </lineage>
</organism>
<feature type="region of interest" description="Disordered" evidence="10">
    <location>
        <begin position="489"/>
        <end position="516"/>
    </location>
</feature>
<keyword evidence="2 12" id="KW-0732">Signal</keyword>
<evidence type="ECO:0000256" key="12">
    <source>
        <dbReference type="SAM" id="SignalP"/>
    </source>
</evidence>
<reference evidence="14" key="2">
    <citation type="submission" date="2021-04" db="EMBL/GenBank/DDBJ databases">
        <authorList>
            <person name="Gilroy R."/>
        </authorList>
    </citation>
    <scope>NUCLEOTIDE SEQUENCE</scope>
    <source>
        <strain evidence="14">ChiBcec1-1630</strain>
    </source>
</reference>
<evidence type="ECO:0000256" key="9">
    <source>
        <dbReference type="RuleBase" id="RU004016"/>
    </source>
</evidence>
<evidence type="ECO:0000256" key="2">
    <source>
        <dbReference type="ARBA" id="ARBA00022729"/>
    </source>
</evidence>
<dbReference type="AlphaFoldDB" id="A0A9D2QFF4"/>
<feature type="active site" evidence="7">
    <location>
        <position position="171"/>
    </location>
</feature>
<keyword evidence="6" id="KW-0961">Cell wall biogenesis/degradation</keyword>
<dbReference type="GO" id="GO:0006508">
    <property type="term" value="P:proteolysis"/>
    <property type="evidence" value="ECO:0007669"/>
    <property type="project" value="InterPro"/>
</dbReference>
<feature type="active site" description="Acyl-ester intermediate" evidence="7">
    <location>
        <position position="112"/>
    </location>
</feature>
<comment type="caution">
    <text evidence="14">The sequence shown here is derived from an EMBL/GenBank/DDBJ whole genome shotgun (WGS) entry which is preliminary data.</text>
</comment>
<feature type="active site" description="Proton acceptor" evidence="7">
    <location>
        <position position="115"/>
    </location>
</feature>
<evidence type="ECO:0000256" key="3">
    <source>
        <dbReference type="ARBA" id="ARBA00022801"/>
    </source>
</evidence>
<evidence type="ECO:0000313" key="15">
    <source>
        <dbReference type="Proteomes" id="UP000823922"/>
    </source>
</evidence>
<protein>
    <submittedName>
        <fullName evidence="14">D-alanyl-D-alanine carboxypeptidase</fullName>
    </submittedName>
</protein>
<keyword evidence="5" id="KW-0573">Peptidoglycan synthesis</keyword>
<dbReference type="Proteomes" id="UP000823922">
    <property type="component" value="Unassembled WGS sequence"/>
</dbReference>
<dbReference type="PANTHER" id="PTHR21581:SF33">
    <property type="entry name" value="D-ALANYL-D-ALANINE CARBOXYPEPTIDASE DACB"/>
    <property type="match status" value="1"/>
</dbReference>
<dbReference type="GO" id="GO:0008360">
    <property type="term" value="P:regulation of cell shape"/>
    <property type="evidence" value="ECO:0007669"/>
    <property type="project" value="UniProtKB-KW"/>
</dbReference>
<dbReference type="InterPro" id="IPR001967">
    <property type="entry name" value="Peptidase_S11_N"/>
</dbReference>
<keyword evidence="11" id="KW-0812">Transmembrane</keyword>
<gene>
    <name evidence="14" type="ORF">H9926_01155</name>
</gene>